<feature type="domain" description="Histidine kinase" evidence="13">
    <location>
        <begin position="600"/>
        <end position="818"/>
    </location>
</feature>
<gene>
    <name evidence="16" type="ORF">SAMN02746065_11132</name>
</gene>
<dbReference type="PRINTS" id="PR00344">
    <property type="entry name" value="BCTRLSENSOR"/>
</dbReference>
<dbReference type="SUPFAM" id="SSF158472">
    <property type="entry name" value="HAMP domain-like"/>
    <property type="match status" value="1"/>
</dbReference>
<dbReference type="CDD" id="cd06225">
    <property type="entry name" value="HAMP"/>
    <property type="match status" value="1"/>
</dbReference>
<dbReference type="AlphaFoldDB" id="A0A1W2CAG7"/>
<dbReference type="CDD" id="cd16922">
    <property type="entry name" value="HATPase_EvgS-ArcB-TorS-like"/>
    <property type="match status" value="1"/>
</dbReference>
<dbReference type="SUPFAM" id="SSF55781">
    <property type="entry name" value="GAF domain-like"/>
    <property type="match status" value="1"/>
</dbReference>
<evidence type="ECO:0000259" key="13">
    <source>
        <dbReference type="PROSITE" id="PS50109"/>
    </source>
</evidence>
<keyword evidence="17" id="KW-1185">Reference proteome</keyword>
<evidence type="ECO:0000256" key="9">
    <source>
        <dbReference type="ARBA" id="ARBA00022989"/>
    </source>
</evidence>
<evidence type="ECO:0000256" key="1">
    <source>
        <dbReference type="ARBA" id="ARBA00000085"/>
    </source>
</evidence>
<evidence type="ECO:0000256" key="7">
    <source>
        <dbReference type="ARBA" id="ARBA00022692"/>
    </source>
</evidence>
<dbReference type="PANTHER" id="PTHR43047">
    <property type="entry name" value="TWO-COMPONENT HISTIDINE PROTEIN KINASE"/>
    <property type="match status" value="1"/>
</dbReference>
<dbReference type="InterPro" id="IPR003660">
    <property type="entry name" value="HAMP_dom"/>
</dbReference>
<proteinExistence type="predicted"/>
<feature type="modified residue" description="4-aspartylphosphate" evidence="10">
    <location>
        <position position="1031"/>
    </location>
</feature>
<dbReference type="Gene3D" id="3.30.450.40">
    <property type="match status" value="1"/>
</dbReference>
<dbReference type="SMART" id="SM00448">
    <property type="entry name" value="REC"/>
    <property type="match status" value="3"/>
</dbReference>
<evidence type="ECO:0000259" key="15">
    <source>
        <dbReference type="PROSITE" id="PS50885"/>
    </source>
</evidence>
<dbReference type="SMART" id="SM00387">
    <property type="entry name" value="HATPase_c"/>
    <property type="match status" value="1"/>
</dbReference>
<dbReference type="PROSITE" id="PS50885">
    <property type="entry name" value="HAMP"/>
    <property type="match status" value="1"/>
</dbReference>
<dbReference type="Gene3D" id="6.10.340.10">
    <property type="match status" value="1"/>
</dbReference>
<evidence type="ECO:0000256" key="5">
    <source>
        <dbReference type="ARBA" id="ARBA00022553"/>
    </source>
</evidence>
<keyword evidence="8 16" id="KW-0418">Kinase</keyword>
<protein>
    <recommendedName>
        <fullName evidence="3">histidine kinase</fullName>
        <ecNumber evidence="3">2.7.13.3</ecNumber>
    </recommendedName>
</protein>
<dbReference type="Gene3D" id="3.40.50.2300">
    <property type="match status" value="3"/>
</dbReference>
<dbReference type="PROSITE" id="PS50110">
    <property type="entry name" value="RESPONSE_REGULATORY"/>
    <property type="match status" value="3"/>
</dbReference>
<dbReference type="PANTHER" id="PTHR43047:SF72">
    <property type="entry name" value="OSMOSENSING HISTIDINE PROTEIN KINASE SLN1"/>
    <property type="match status" value="1"/>
</dbReference>
<name>A0A1W2CAG7_9BACT</name>
<dbReference type="InterPro" id="IPR001789">
    <property type="entry name" value="Sig_transdc_resp-reg_receiver"/>
</dbReference>
<evidence type="ECO:0000256" key="12">
    <source>
        <dbReference type="SAM" id="Phobius"/>
    </source>
</evidence>
<dbReference type="EC" id="2.7.13.3" evidence="3"/>
<dbReference type="InterPro" id="IPR003594">
    <property type="entry name" value="HATPase_dom"/>
</dbReference>
<dbReference type="Gene3D" id="3.30.565.10">
    <property type="entry name" value="Histidine kinase-like ATPase, C-terminal domain"/>
    <property type="match status" value="1"/>
</dbReference>
<evidence type="ECO:0000256" key="4">
    <source>
        <dbReference type="ARBA" id="ARBA00022475"/>
    </source>
</evidence>
<dbReference type="CDD" id="cd18773">
    <property type="entry name" value="PDC1_HK_sensor"/>
    <property type="match status" value="1"/>
</dbReference>
<feature type="transmembrane region" description="Helical" evidence="12">
    <location>
        <begin position="302"/>
        <end position="323"/>
    </location>
</feature>
<feature type="domain" description="Response regulatory" evidence="14">
    <location>
        <begin position="1156"/>
        <end position="1271"/>
    </location>
</feature>
<evidence type="ECO:0000313" key="16">
    <source>
        <dbReference type="EMBL" id="SMC82086.1"/>
    </source>
</evidence>
<keyword evidence="7 12" id="KW-0812">Transmembrane</keyword>
<evidence type="ECO:0000256" key="2">
    <source>
        <dbReference type="ARBA" id="ARBA00004651"/>
    </source>
</evidence>
<dbReference type="InterPro" id="IPR004358">
    <property type="entry name" value="Sig_transdc_His_kin-like_C"/>
</dbReference>
<dbReference type="InterPro" id="IPR029016">
    <property type="entry name" value="GAF-like_dom_sf"/>
</dbReference>
<organism evidence="16 17">
    <name type="scientific">Desulfocicer vacuolatum DSM 3385</name>
    <dbReference type="NCBI Taxonomy" id="1121400"/>
    <lineage>
        <taxon>Bacteria</taxon>
        <taxon>Pseudomonadati</taxon>
        <taxon>Thermodesulfobacteriota</taxon>
        <taxon>Desulfobacteria</taxon>
        <taxon>Desulfobacterales</taxon>
        <taxon>Desulfobacteraceae</taxon>
        <taxon>Desulfocicer</taxon>
    </lineage>
</organism>
<evidence type="ECO:0000256" key="6">
    <source>
        <dbReference type="ARBA" id="ARBA00022679"/>
    </source>
</evidence>
<feature type="domain" description="HAMP" evidence="15">
    <location>
        <begin position="325"/>
        <end position="377"/>
    </location>
</feature>
<evidence type="ECO:0000313" key="17">
    <source>
        <dbReference type="Proteomes" id="UP000192418"/>
    </source>
</evidence>
<evidence type="ECO:0000256" key="11">
    <source>
        <dbReference type="SAM" id="Coils"/>
    </source>
</evidence>
<dbReference type="GO" id="GO:0000155">
    <property type="term" value="F:phosphorelay sensor kinase activity"/>
    <property type="evidence" value="ECO:0007669"/>
    <property type="project" value="InterPro"/>
</dbReference>
<accession>A0A1W2CAG7</accession>
<keyword evidence="11" id="KW-0175">Coiled coil</keyword>
<dbReference type="InterPro" id="IPR029151">
    <property type="entry name" value="Sensor-like_sf"/>
</dbReference>
<reference evidence="16 17" key="1">
    <citation type="submission" date="2017-04" db="EMBL/GenBank/DDBJ databases">
        <authorList>
            <person name="Afonso C.L."/>
            <person name="Miller P.J."/>
            <person name="Scott M.A."/>
            <person name="Spackman E."/>
            <person name="Goraichik I."/>
            <person name="Dimitrov K.M."/>
            <person name="Suarez D.L."/>
            <person name="Swayne D.E."/>
        </authorList>
    </citation>
    <scope>NUCLEOTIDE SEQUENCE [LARGE SCALE GENOMIC DNA]</scope>
    <source>
        <strain evidence="16 17">DSM 3385</strain>
    </source>
</reference>
<keyword evidence="6" id="KW-0808">Transferase</keyword>
<sequence length="1273" mass="143167">MMKPFTFKRIQNRLVFWFFILGLTPLLIGIITTYRLQVASMEKETFQKLVAIRDLKAQRLEKWLYERMADLKTVSTANELLELEQIMPRKQKSPRDMNIYKSIRRLMTRYLDNYDAYEELFILNPRTGIVEVSTNQSAQGMDKSNDPYFTRPMKSKKIFIKDIYYSKFFGKMIMTFSIPIFCSTHNRKHTIGIMVARMDLKNSLYTLLQDKTGLGNTGETLIVNKEVKALNELRWYPNAPLNLQIKAAPAINAARGKTGMIESMDYRGENVLAAYTHIPQTNWGFICKQDVHELKAPIRKLLGYYMALCVFSTLAILMIALWLSKLISRPIVEMGMSTRKIIEGDYSVRNQIHSRDELGSLARFINEMADSIAFRMAVQQNVLNISETMTALSSMEIFASKLLSALMENTHSNMGVFYTFNKKKEAFEHTASMGFNENILKSFDGKNPPGELGRAAVTGQIHHIKNIPGDTVFKFKTVAGDAVPREILTIPITMEQEVTAIISLVNLNTYTRESLEVVNQSWNLINASHAHLSAGIKTKTLAKDLKTSNKTLEAQKEELQVQSQELKNTAEELQEQNIELETQRRQVEEANRLKSEFLSNMSHELRTPLNSVMALSRVLAMQAGEKLSREEISYLEIIERNGKNLLALINDILDLSKIEAGRMDITSQSFQITSTIDTIVERLTPIAREKNIELRVKVPPKIPRINSDENRIHQILQNLISNAVKFTKQGYVSVSIEQNGEKIHVAVSDTGIGIDKKDLPHIFKEFRQVDGTSSRSYEGTGLGLAIAFKAARMLGGDITVQSAPDQGSTFTLTLPLQYQESMCPPLPQPIQRQAAPEPGPTGKTILVVDDEPDSLAMISNYLSKEGYNVITSTSGYEAIQLAKSHHPFAITLDVIMPEMDGFEVLQNLKQSPETRDIPVIMVSISDDKETGMALGAVGYISKPVNKDLLISEINRLCGPWAHSILIADDNEIELKDINGHGKILMVEDNEAAILQVKMFLETEGYIVDIARGGQEALEYMAQTIPDGIILDLMMPKIDGFQVLEKMRSTKNTSEIPVLILTARDLTPEDLSHLSANNVQQLIQKGDIDPHGLLTKVQSMLGESMKMETPDNKIHDQKEKQTLPVPGELTTEITETQTKNPNIEIFAPPKKSLHKSTLLVVEDNPDNMITIKAILQNKYTILEATDGKKGLHMALTRQPDLILLDISLPEMDGFSVVKRVKQNKETAHIPVIALTAHAMKGDKIKIIDAGCDDYLSKPINPEQIKIAIRNWLQK</sequence>
<comment type="subcellular location">
    <subcellularLocation>
        <location evidence="2">Cell membrane</location>
        <topology evidence="2">Multi-pass membrane protein</topology>
    </subcellularLocation>
</comment>
<dbReference type="SUPFAM" id="SSF47384">
    <property type="entry name" value="Homodimeric domain of signal transducing histidine kinase"/>
    <property type="match status" value="1"/>
</dbReference>
<evidence type="ECO:0000256" key="10">
    <source>
        <dbReference type="PROSITE-ProRule" id="PRU00169"/>
    </source>
</evidence>
<dbReference type="STRING" id="1121400.SAMN02746065_11132"/>
<feature type="modified residue" description="4-aspartylphosphate" evidence="10">
    <location>
        <position position="893"/>
    </location>
</feature>
<dbReference type="CDD" id="cd00082">
    <property type="entry name" value="HisKA"/>
    <property type="match status" value="1"/>
</dbReference>
<keyword evidence="12" id="KW-0472">Membrane</keyword>
<dbReference type="SMART" id="SM00304">
    <property type="entry name" value="HAMP"/>
    <property type="match status" value="1"/>
</dbReference>
<dbReference type="InterPro" id="IPR011006">
    <property type="entry name" value="CheY-like_superfamily"/>
</dbReference>
<dbReference type="InterPro" id="IPR005467">
    <property type="entry name" value="His_kinase_dom"/>
</dbReference>
<dbReference type="SUPFAM" id="SSF55874">
    <property type="entry name" value="ATPase domain of HSP90 chaperone/DNA topoisomerase II/histidine kinase"/>
    <property type="match status" value="1"/>
</dbReference>
<dbReference type="InterPro" id="IPR036890">
    <property type="entry name" value="HATPase_C_sf"/>
</dbReference>
<comment type="catalytic activity">
    <reaction evidence="1">
        <text>ATP + protein L-histidine = ADP + protein N-phospho-L-histidine.</text>
        <dbReference type="EC" id="2.7.13.3"/>
    </reaction>
</comment>
<dbReference type="PROSITE" id="PS50109">
    <property type="entry name" value="HIS_KIN"/>
    <property type="match status" value="1"/>
</dbReference>
<dbReference type="InterPro" id="IPR036097">
    <property type="entry name" value="HisK_dim/P_sf"/>
</dbReference>
<dbReference type="FunFam" id="3.30.565.10:FF:000010">
    <property type="entry name" value="Sensor histidine kinase RcsC"/>
    <property type="match status" value="1"/>
</dbReference>
<evidence type="ECO:0000256" key="3">
    <source>
        <dbReference type="ARBA" id="ARBA00012438"/>
    </source>
</evidence>
<feature type="coiled-coil region" evidence="11">
    <location>
        <begin position="542"/>
        <end position="600"/>
    </location>
</feature>
<feature type="modified residue" description="4-aspartylphosphate" evidence="10">
    <location>
        <position position="1204"/>
    </location>
</feature>
<dbReference type="Pfam" id="PF00072">
    <property type="entry name" value="Response_reg"/>
    <property type="match status" value="3"/>
</dbReference>
<dbReference type="CDD" id="cd17574">
    <property type="entry name" value="REC_OmpR"/>
    <property type="match status" value="1"/>
</dbReference>
<dbReference type="Proteomes" id="UP000192418">
    <property type="component" value="Unassembled WGS sequence"/>
</dbReference>
<dbReference type="Pfam" id="PF00512">
    <property type="entry name" value="HisKA"/>
    <property type="match status" value="1"/>
</dbReference>
<keyword evidence="4" id="KW-1003">Cell membrane</keyword>
<feature type="domain" description="Response regulatory" evidence="14">
    <location>
        <begin position="844"/>
        <end position="957"/>
    </location>
</feature>
<dbReference type="GO" id="GO:0009927">
    <property type="term" value="F:histidine phosphotransfer kinase activity"/>
    <property type="evidence" value="ECO:0007669"/>
    <property type="project" value="TreeGrafter"/>
</dbReference>
<dbReference type="Gene3D" id="1.10.287.130">
    <property type="match status" value="1"/>
</dbReference>
<dbReference type="Pfam" id="PF02518">
    <property type="entry name" value="HATPase_c"/>
    <property type="match status" value="1"/>
</dbReference>
<dbReference type="InterPro" id="IPR003661">
    <property type="entry name" value="HisK_dim/P_dom"/>
</dbReference>
<dbReference type="SUPFAM" id="SSF103190">
    <property type="entry name" value="Sensory domain-like"/>
    <property type="match status" value="1"/>
</dbReference>
<dbReference type="Pfam" id="PF00672">
    <property type="entry name" value="HAMP"/>
    <property type="match status" value="1"/>
</dbReference>
<dbReference type="SMART" id="SM00388">
    <property type="entry name" value="HisKA"/>
    <property type="match status" value="1"/>
</dbReference>
<dbReference type="SUPFAM" id="SSF52172">
    <property type="entry name" value="CheY-like"/>
    <property type="match status" value="3"/>
</dbReference>
<feature type="transmembrane region" description="Helical" evidence="12">
    <location>
        <begin position="14"/>
        <end position="34"/>
    </location>
</feature>
<keyword evidence="5 10" id="KW-0597">Phosphoprotein</keyword>
<feature type="domain" description="Response regulatory" evidence="14">
    <location>
        <begin position="982"/>
        <end position="1099"/>
    </location>
</feature>
<dbReference type="EMBL" id="FWXY01000011">
    <property type="protein sequence ID" value="SMC82086.1"/>
    <property type="molecule type" value="Genomic_DNA"/>
</dbReference>
<evidence type="ECO:0000259" key="14">
    <source>
        <dbReference type="PROSITE" id="PS50110"/>
    </source>
</evidence>
<keyword evidence="9 12" id="KW-1133">Transmembrane helix</keyword>
<dbReference type="GO" id="GO:0005886">
    <property type="term" value="C:plasma membrane"/>
    <property type="evidence" value="ECO:0007669"/>
    <property type="project" value="UniProtKB-SubCell"/>
</dbReference>
<evidence type="ECO:0000256" key="8">
    <source>
        <dbReference type="ARBA" id="ARBA00022777"/>
    </source>
</evidence>
<dbReference type="Gene3D" id="3.30.450.20">
    <property type="entry name" value="PAS domain"/>
    <property type="match status" value="1"/>
</dbReference>